<dbReference type="AlphaFoldDB" id="A0A9X0U6H2"/>
<proteinExistence type="predicted"/>
<dbReference type="SUPFAM" id="SSF52172">
    <property type="entry name" value="CheY-like"/>
    <property type="match status" value="1"/>
</dbReference>
<keyword evidence="2" id="KW-1185">Reference proteome</keyword>
<protein>
    <submittedName>
        <fullName evidence="1">DNA-binding NtrC family response regulator</fullName>
    </submittedName>
</protein>
<comment type="caution">
    <text evidence="1">The sequence shown here is derived from an EMBL/GenBank/DDBJ whole genome shotgun (WGS) entry which is preliminary data.</text>
</comment>
<gene>
    <name evidence="1" type="ORF">HDF14_003419</name>
</gene>
<reference evidence="1 2" key="1">
    <citation type="submission" date="2020-08" db="EMBL/GenBank/DDBJ databases">
        <title>Genomic Encyclopedia of Type Strains, Phase IV (KMG-V): Genome sequencing to study the core and pangenomes of soil and plant-associated prokaryotes.</title>
        <authorList>
            <person name="Whitman W."/>
        </authorList>
    </citation>
    <scope>NUCLEOTIDE SEQUENCE [LARGE SCALE GENOMIC DNA]</scope>
    <source>
        <strain evidence="1 2">X5P2</strain>
    </source>
</reference>
<sequence>MIQRHSELRVLVAGPPHVQAEFRRKLADLHAAFLFVCRTSDLSQLVRNRELVHVVVLPTALQKVDWWALWNEICLLNPRPALLIYAHTASFQLWSSVLESGGYDVIIEPFSGEELQGAVLRAARSLEDESQDEFSDFLNE</sequence>
<keyword evidence="1" id="KW-0238">DNA-binding</keyword>
<evidence type="ECO:0000313" key="1">
    <source>
        <dbReference type="EMBL" id="MBB5329797.1"/>
    </source>
</evidence>
<name>A0A9X0U6H2_9BACT</name>
<evidence type="ECO:0000313" key="2">
    <source>
        <dbReference type="Proteomes" id="UP000535182"/>
    </source>
</evidence>
<dbReference type="GO" id="GO:0003677">
    <property type="term" value="F:DNA binding"/>
    <property type="evidence" value="ECO:0007669"/>
    <property type="project" value="UniProtKB-KW"/>
</dbReference>
<dbReference type="Proteomes" id="UP000535182">
    <property type="component" value="Unassembled WGS sequence"/>
</dbReference>
<dbReference type="InterPro" id="IPR011006">
    <property type="entry name" value="CheY-like_superfamily"/>
</dbReference>
<accession>A0A9X0U6H2</accession>
<organism evidence="1 2">
    <name type="scientific">Tunturiibacter gelidiferens</name>
    <dbReference type="NCBI Taxonomy" id="3069689"/>
    <lineage>
        <taxon>Bacteria</taxon>
        <taxon>Pseudomonadati</taxon>
        <taxon>Acidobacteriota</taxon>
        <taxon>Terriglobia</taxon>
        <taxon>Terriglobales</taxon>
        <taxon>Acidobacteriaceae</taxon>
        <taxon>Tunturiibacter</taxon>
    </lineage>
</organism>
<dbReference type="EMBL" id="JACHEB010000007">
    <property type="protein sequence ID" value="MBB5329797.1"/>
    <property type="molecule type" value="Genomic_DNA"/>
</dbReference>
<dbReference type="RefSeq" id="WP_183978580.1">
    <property type="nucleotide sequence ID" value="NZ_JACHEB010000007.1"/>
</dbReference>